<dbReference type="AlphaFoldDB" id="A0A6B0YV67"/>
<proteinExistence type="predicted"/>
<feature type="transmembrane region" description="Helical" evidence="2">
    <location>
        <begin position="129"/>
        <end position="146"/>
    </location>
</feature>
<dbReference type="PANTHER" id="PTHR37308:SF1">
    <property type="entry name" value="POLYPRENYL-PHOSPHATE TRANSPORTER"/>
    <property type="match status" value="1"/>
</dbReference>
<evidence type="ECO:0000313" key="3">
    <source>
        <dbReference type="EMBL" id="MXY93622.1"/>
    </source>
</evidence>
<comment type="caution">
    <text evidence="3">The sequence shown here is derived from an EMBL/GenBank/DDBJ whole genome shotgun (WGS) entry which is preliminary data.</text>
</comment>
<keyword evidence="2" id="KW-0812">Transmembrane</keyword>
<dbReference type="EMBL" id="VXRG01000078">
    <property type="protein sequence ID" value="MXY93622.1"/>
    <property type="molecule type" value="Genomic_DNA"/>
</dbReference>
<protein>
    <submittedName>
        <fullName evidence="3">DUF368 domain-containing protein</fullName>
    </submittedName>
</protein>
<organism evidence="3">
    <name type="scientific">Caldilineaceae bacterium SB0664_bin_27</name>
    <dbReference type="NCBI Taxonomy" id="2605260"/>
    <lineage>
        <taxon>Bacteria</taxon>
        <taxon>Bacillati</taxon>
        <taxon>Chloroflexota</taxon>
        <taxon>Caldilineae</taxon>
        <taxon>Caldilineales</taxon>
        <taxon>Caldilineaceae</taxon>
    </lineage>
</organism>
<dbReference type="PANTHER" id="PTHR37308">
    <property type="entry name" value="INTEGRAL MEMBRANE PROTEIN"/>
    <property type="match status" value="1"/>
</dbReference>
<evidence type="ECO:0000256" key="1">
    <source>
        <dbReference type="SAM" id="MobiDB-lite"/>
    </source>
</evidence>
<dbReference type="Pfam" id="PF04018">
    <property type="entry name" value="VCA0040-like"/>
    <property type="match status" value="1"/>
</dbReference>
<dbReference type="InterPro" id="IPR007163">
    <property type="entry name" value="VCA0040-like"/>
</dbReference>
<feature type="transmembrane region" description="Helical" evidence="2">
    <location>
        <begin position="307"/>
        <end position="324"/>
    </location>
</feature>
<feature type="region of interest" description="Disordered" evidence="1">
    <location>
        <begin position="1"/>
        <end position="28"/>
    </location>
</feature>
<keyword evidence="2" id="KW-0472">Membrane</keyword>
<sequence>MTANFQEKSRPEEHAVQSESSSPAQISPNRTRREYVGLAARGFAMGCADIVPGVSGGTMAFILGIYEELVMSIRAGARKPFWRALLRLDVLAALEAVNARFLVAVLAGIAVAVLTLASRLEWVLKNHPVLIWSFFFGLVFASIVTVRKQIHNWNVPLLAALTAGTVGAWFVVGAVPVQTPESAWFLFLSGMLAICAMILPGISGSFILVLLGKYQFVLAAVNQRDVVSLAIVGAGAVVGIVTFAQVLAWLFRRYHDLTIAVLIGLMAGSLRKIWPWKETVASIIDRHGEILPTVQRNYLPPAWNGEVFFALGLAVAGFVVVMALERLGEAK</sequence>
<feature type="compositionally biased region" description="Polar residues" evidence="1">
    <location>
        <begin position="17"/>
        <end position="28"/>
    </location>
</feature>
<gene>
    <name evidence="3" type="ORF">F4Y42_09255</name>
</gene>
<feature type="transmembrane region" description="Helical" evidence="2">
    <location>
        <begin position="153"/>
        <end position="172"/>
    </location>
</feature>
<accession>A0A6B0YV67</accession>
<reference evidence="3" key="1">
    <citation type="submission" date="2019-09" db="EMBL/GenBank/DDBJ databases">
        <title>Characterisation of the sponge microbiome using genome-centric metagenomics.</title>
        <authorList>
            <person name="Engelberts J.P."/>
            <person name="Robbins S.J."/>
            <person name="De Goeij J.M."/>
            <person name="Aranda M."/>
            <person name="Bell S.C."/>
            <person name="Webster N.S."/>
        </authorList>
    </citation>
    <scope>NUCLEOTIDE SEQUENCE</scope>
    <source>
        <strain evidence="3">SB0664_bin_27</strain>
    </source>
</reference>
<evidence type="ECO:0000256" key="2">
    <source>
        <dbReference type="SAM" id="Phobius"/>
    </source>
</evidence>
<keyword evidence="2" id="KW-1133">Transmembrane helix</keyword>
<feature type="compositionally biased region" description="Basic and acidic residues" evidence="1">
    <location>
        <begin position="7"/>
        <end position="16"/>
    </location>
</feature>
<feature type="transmembrane region" description="Helical" evidence="2">
    <location>
        <begin position="97"/>
        <end position="117"/>
    </location>
</feature>
<name>A0A6B0YV67_9CHLR</name>
<feature type="transmembrane region" description="Helical" evidence="2">
    <location>
        <begin position="226"/>
        <end position="251"/>
    </location>
</feature>
<feature type="transmembrane region" description="Helical" evidence="2">
    <location>
        <begin position="184"/>
        <end position="214"/>
    </location>
</feature>